<keyword evidence="4" id="KW-1185">Reference proteome</keyword>
<sequence>MFRQKGMPHKTVDTLGWMLSRNRIEWTALRRTHEMGFTWNRYCDMRRSSRIIEKEKQKLQKQREEEAANKNAETFPFLSLPPELRNQVYAYYFSALTAEIYEAEKVQENYTIRRNIYADMRDKDDDDAINKYKDLAWLRNDAYGQSHPVFGHETFPLLLTNHEIHAEALTALYASTAFALTIDEEFANLSPPSPQGLAAVPYGWDLSRIRSLTLRIDLAAPCHTILLPSHTDLAFDFSGLKEMVSLTDLRIVVMGWRPRASRIEVGRDGSILDAMLNGRFIVDLGSADDWSAELGELVSKVMEGLPEERRERVKVAFGLSEEEIAALEPYMAFSMRPVNRVYVVGSFIERSFNKVCGGEKE</sequence>
<proteinExistence type="predicted"/>
<dbReference type="Pfam" id="PF24864">
    <property type="entry name" value="DUF7730"/>
    <property type="match status" value="1"/>
</dbReference>
<dbReference type="OrthoDB" id="10683922at2759"/>
<evidence type="ECO:0000259" key="2">
    <source>
        <dbReference type="Pfam" id="PF24864"/>
    </source>
</evidence>
<reference evidence="3 4" key="1">
    <citation type="journal article" date="2018" name="Sci. Rep.">
        <title>Comparative genomics provides insights into the lifestyle and reveals functional heterogeneity of dark septate endophytic fungi.</title>
        <authorList>
            <person name="Knapp D.G."/>
            <person name="Nemeth J.B."/>
            <person name="Barry K."/>
            <person name="Hainaut M."/>
            <person name="Henrissat B."/>
            <person name="Johnson J."/>
            <person name="Kuo A."/>
            <person name="Lim J.H.P."/>
            <person name="Lipzen A."/>
            <person name="Nolan M."/>
            <person name="Ohm R.A."/>
            <person name="Tamas L."/>
            <person name="Grigoriev I.V."/>
            <person name="Spatafora J.W."/>
            <person name="Nagy L.G."/>
            <person name="Kovacs G.M."/>
        </authorList>
    </citation>
    <scope>NUCLEOTIDE SEQUENCE [LARGE SCALE GENOMIC DNA]</scope>
    <source>
        <strain evidence="3 4">DSE2036</strain>
    </source>
</reference>
<evidence type="ECO:0000313" key="3">
    <source>
        <dbReference type="EMBL" id="PVH95510.1"/>
    </source>
</evidence>
<dbReference type="AlphaFoldDB" id="A0A2V1DBM4"/>
<gene>
    <name evidence="3" type="ORF">DM02DRAFT_147789</name>
</gene>
<dbReference type="EMBL" id="KZ805493">
    <property type="protein sequence ID" value="PVH95510.1"/>
    <property type="molecule type" value="Genomic_DNA"/>
</dbReference>
<feature type="coiled-coil region" evidence="1">
    <location>
        <begin position="45"/>
        <end position="72"/>
    </location>
</feature>
<evidence type="ECO:0000313" key="4">
    <source>
        <dbReference type="Proteomes" id="UP000244855"/>
    </source>
</evidence>
<keyword evidence="1" id="KW-0175">Coiled coil</keyword>
<dbReference type="InterPro" id="IPR056632">
    <property type="entry name" value="DUF7730"/>
</dbReference>
<evidence type="ECO:0000256" key="1">
    <source>
        <dbReference type="SAM" id="Coils"/>
    </source>
</evidence>
<accession>A0A2V1DBM4</accession>
<name>A0A2V1DBM4_9PLEO</name>
<organism evidence="3 4">
    <name type="scientific">Periconia macrospinosa</name>
    <dbReference type="NCBI Taxonomy" id="97972"/>
    <lineage>
        <taxon>Eukaryota</taxon>
        <taxon>Fungi</taxon>
        <taxon>Dikarya</taxon>
        <taxon>Ascomycota</taxon>
        <taxon>Pezizomycotina</taxon>
        <taxon>Dothideomycetes</taxon>
        <taxon>Pleosporomycetidae</taxon>
        <taxon>Pleosporales</taxon>
        <taxon>Massarineae</taxon>
        <taxon>Periconiaceae</taxon>
        <taxon>Periconia</taxon>
    </lineage>
</organism>
<protein>
    <recommendedName>
        <fullName evidence="2">DUF7730 domain-containing protein</fullName>
    </recommendedName>
</protein>
<dbReference type="Proteomes" id="UP000244855">
    <property type="component" value="Unassembled WGS sequence"/>
</dbReference>
<dbReference type="PANTHER" id="PTHR38790">
    <property type="entry name" value="2EXR DOMAIN-CONTAINING PROTEIN-RELATED"/>
    <property type="match status" value="1"/>
</dbReference>
<feature type="domain" description="DUF7730" evidence="2">
    <location>
        <begin position="77"/>
        <end position="226"/>
    </location>
</feature>
<dbReference type="PANTHER" id="PTHR38790:SF9">
    <property type="entry name" value="F-BOX DOMAIN-CONTAINING PROTEIN"/>
    <property type="match status" value="1"/>
</dbReference>